<comment type="caution">
    <text evidence="1">The sequence shown here is derived from an EMBL/GenBank/DDBJ whole genome shotgun (WGS) entry which is preliminary data.</text>
</comment>
<dbReference type="AlphaFoldDB" id="A0A9P8EJW7"/>
<proteinExistence type="predicted"/>
<sequence length="333" mass="38992">MYPFAVSWEAWASVGGATARLNKFLMPDETHNGLDNRAYPLSAWVTLNKQYCIEYLKAFLREVELEGQITRSGKGSLGSDITELRDCLKLIKHRLEIAGRPQVEDEALFPYIKGICLGYYFGLSIFERGFGKTERRHRYFPAQYCFVKPVQQLRRYHEQYNIPSDKLSILVNYGDPTWTIQAFVHEQEGFQFDFQKHRSVTLLRPVQARIQLHNYNASVAAIDRELEVVKDTVDRAIKMLRLDYSDHRHLTDLATLEAIIQRDMMMLRRFHLDIIDEVTKFWKGLDGWYELDDMFRIAESWASDSKSDNLLEESTTSTVLDEIDIELRRLRGY</sequence>
<evidence type="ECO:0000313" key="2">
    <source>
        <dbReference type="Proteomes" id="UP000779574"/>
    </source>
</evidence>
<dbReference type="EMBL" id="JAHFXF010000295">
    <property type="protein sequence ID" value="KAG9690762.1"/>
    <property type="molecule type" value="Genomic_DNA"/>
</dbReference>
<evidence type="ECO:0000313" key="1">
    <source>
        <dbReference type="EMBL" id="KAG9690762.1"/>
    </source>
</evidence>
<reference evidence="1" key="2">
    <citation type="submission" date="2021-08" db="EMBL/GenBank/DDBJ databases">
        <authorList>
            <person name="Gostincar C."/>
            <person name="Sun X."/>
            <person name="Song Z."/>
            <person name="Gunde-Cimerman N."/>
        </authorList>
    </citation>
    <scope>NUCLEOTIDE SEQUENCE</scope>
    <source>
        <strain evidence="1">EXF-9911</strain>
    </source>
</reference>
<feature type="non-terminal residue" evidence="1">
    <location>
        <position position="333"/>
    </location>
</feature>
<reference evidence="1" key="1">
    <citation type="journal article" date="2021" name="J Fungi (Basel)">
        <title>Virulence traits and population genomics of the black yeast Aureobasidium melanogenum.</title>
        <authorList>
            <person name="Cernosa A."/>
            <person name="Sun X."/>
            <person name="Gostincar C."/>
            <person name="Fang C."/>
            <person name="Gunde-Cimerman N."/>
            <person name="Song Z."/>
        </authorList>
    </citation>
    <scope>NUCLEOTIDE SEQUENCE</scope>
    <source>
        <strain evidence="1">EXF-9911</strain>
    </source>
</reference>
<organism evidence="1 2">
    <name type="scientific">Aureobasidium melanogenum</name>
    <name type="common">Aureobasidium pullulans var. melanogenum</name>
    <dbReference type="NCBI Taxonomy" id="46634"/>
    <lineage>
        <taxon>Eukaryota</taxon>
        <taxon>Fungi</taxon>
        <taxon>Dikarya</taxon>
        <taxon>Ascomycota</taxon>
        <taxon>Pezizomycotina</taxon>
        <taxon>Dothideomycetes</taxon>
        <taxon>Dothideomycetidae</taxon>
        <taxon>Dothideales</taxon>
        <taxon>Saccotheciaceae</taxon>
        <taxon>Aureobasidium</taxon>
    </lineage>
</organism>
<name>A0A9P8EJW7_AURME</name>
<protein>
    <submittedName>
        <fullName evidence="1">Uncharacterized protein</fullName>
    </submittedName>
</protein>
<accession>A0A9P8EJW7</accession>
<dbReference type="Proteomes" id="UP000779574">
    <property type="component" value="Unassembled WGS sequence"/>
</dbReference>
<gene>
    <name evidence="1" type="ORF">KCU76_g7924</name>
</gene>
<dbReference type="OrthoDB" id="3938333at2759"/>